<dbReference type="AlphaFoldDB" id="A0A183JR78"/>
<dbReference type="Pfam" id="PF08205">
    <property type="entry name" value="C2-set_2"/>
    <property type="match status" value="1"/>
</dbReference>
<evidence type="ECO:0000256" key="2">
    <source>
        <dbReference type="SAM" id="MobiDB-lite"/>
    </source>
</evidence>
<dbReference type="Gene3D" id="2.60.40.10">
    <property type="entry name" value="Immunoglobulins"/>
    <property type="match status" value="1"/>
</dbReference>
<sequence>MFCFKVPSEAPQLVQITNEGKGQRIDIGPSRPAIVDDGSIMVLECIARHGKPGALLTWFIDGVQVKLESNPDSTPGSFISGFSGNLTFQLESSAKIPRLNYYSKPKRSSVSLSTNNFESLRDVNDMPGVEYRDENLKSNSKP</sequence>
<dbReference type="InterPro" id="IPR013162">
    <property type="entry name" value="CD80_C2-set"/>
</dbReference>
<dbReference type="InterPro" id="IPR007110">
    <property type="entry name" value="Ig-like_dom"/>
</dbReference>
<dbReference type="PROSITE" id="PS50835">
    <property type="entry name" value="IG_LIKE"/>
    <property type="match status" value="1"/>
</dbReference>
<dbReference type="InterPro" id="IPR036179">
    <property type="entry name" value="Ig-like_dom_sf"/>
</dbReference>
<evidence type="ECO:0000259" key="3">
    <source>
        <dbReference type="PROSITE" id="PS50835"/>
    </source>
</evidence>
<dbReference type="SUPFAM" id="SSF48726">
    <property type="entry name" value="Immunoglobulin"/>
    <property type="match status" value="1"/>
</dbReference>
<reference evidence="6" key="1">
    <citation type="submission" date="2016-06" db="UniProtKB">
        <authorList>
            <consortium name="WormBaseParasite"/>
        </authorList>
    </citation>
    <scope>IDENTIFICATION</scope>
</reference>
<evidence type="ECO:0000313" key="6">
    <source>
        <dbReference type="WBParaSite" id="SCUD_0000521701-mRNA-1"/>
    </source>
</evidence>
<keyword evidence="1" id="KW-1015">Disulfide bond</keyword>
<accession>A0A183JR78</accession>
<dbReference type="Proteomes" id="UP000279833">
    <property type="component" value="Unassembled WGS sequence"/>
</dbReference>
<feature type="compositionally biased region" description="Polar residues" evidence="2">
    <location>
        <begin position="108"/>
        <end position="118"/>
    </location>
</feature>
<protein>
    <submittedName>
        <fullName evidence="6">Ig-like domain-containing protein</fullName>
    </submittedName>
</protein>
<dbReference type="EMBL" id="UZAK01008086">
    <property type="protein sequence ID" value="VDO94014.1"/>
    <property type="molecule type" value="Genomic_DNA"/>
</dbReference>
<keyword evidence="5" id="KW-1185">Reference proteome</keyword>
<gene>
    <name evidence="4" type="ORF">SCUD_LOCUS5217</name>
</gene>
<dbReference type="InterPro" id="IPR013783">
    <property type="entry name" value="Ig-like_fold"/>
</dbReference>
<name>A0A183JR78_9TREM</name>
<feature type="compositionally biased region" description="Basic and acidic residues" evidence="2">
    <location>
        <begin position="119"/>
        <end position="136"/>
    </location>
</feature>
<dbReference type="WBParaSite" id="SCUD_0000521701-mRNA-1">
    <property type="protein sequence ID" value="SCUD_0000521701-mRNA-1"/>
    <property type="gene ID" value="SCUD_0000521701"/>
</dbReference>
<organism evidence="6">
    <name type="scientific">Schistosoma curassoni</name>
    <dbReference type="NCBI Taxonomy" id="6186"/>
    <lineage>
        <taxon>Eukaryota</taxon>
        <taxon>Metazoa</taxon>
        <taxon>Spiralia</taxon>
        <taxon>Lophotrochozoa</taxon>
        <taxon>Platyhelminthes</taxon>
        <taxon>Trematoda</taxon>
        <taxon>Digenea</taxon>
        <taxon>Strigeidida</taxon>
        <taxon>Schistosomatoidea</taxon>
        <taxon>Schistosomatidae</taxon>
        <taxon>Schistosoma</taxon>
    </lineage>
</organism>
<proteinExistence type="predicted"/>
<evidence type="ECO:0000313" key="4">
    <source>
        <dbReference type="EMBL" id="VDO94014.1"/>
    </source>
</evidence>
<dbReference type="STRING" id="6186.A0A183JR78"/>
<evidence type="ECO:0000256" key="1">
    <source>
        <dbReference type="ARBA" id="ARBA00023157"/>
    </source>
</evidence>
<feature type="domain" description="Ig-like" evidence="3">
    <location>
        <begin position="11"/>
        <end position="89"/>
    </location>
</feature>
<reference evidence="4 5" key="2">
    <citation type="submission" date="2018-11" db="EMBL/GenBank/DDBJ databases">
        <authorList>
            <consortium name="Pathogen Informatics"/>
        </authorList>
    </citation>
    <scope>NUCLEOTIDE SEQUENCE [LARGE SCALE GENOMIC DNA]</scope>
    <source>
        <strain evidence="4">Dakar</strain>
        <strain evidence="5">Dakar, Senegal</strain>
    </source>
</reference>
<feature type="region of interest" description="Disordered" evidence="2">
    <location>
        <begin position="106"/>
        <end position="142"/>
    </location>
</feature>
<evidence type="ECO:0000313" key="5">
    <source>
        <dbReference type="Proteomes" id="UP000279833"/>
    </source>
</evidence>